<dbReference type="GO" id="GO:0009432">
    <property type="term" value="P:SOS response"/>
    <property type="evidence" value="ECO:0007669"/>
    <property type="project" value="TreeGrafter"/>
</dbReference>
<dbReference type="SUPFAM" id="SSF56059">
    <property type="entry name" value="Glutathione synthetase ATP-binding domain-like"/>
    <property type="match status" value="1"/>
</dbReference>
<keyword evidence="2" id="KW-1185">Reference proteome</keyword>
<sequence length="326" mass="38662">MILICKSHDENNESHEDVIDWLSYHNAKFDFLSGHDYYENGNDWSIELSNSKNESSFFSQEYQSIWFRGFMRYRSHFKETINSLDSTNDNIAELRWRLGQETAKTNSQIFKSFEDSYQLPNPKSTKVDKFSILRLAEKIGLQIPISMISNSRKKLLEFYKKHGDVITKPLYETVYFRDESSAIFFKTDKITEESIKSLPEKFFPSFFQRYVEKDIELRSFYLEGKFYTMAIFSQLDPQTKTDFRNYNTEKPNRNVPYLLPKEIETKLRNLMKELNLNTGSIDLIKTPDKRYVFLEVNPTGQFGFVSKPCNYYLEDEIAKTLIQHDQ</sequence>
<reference evidence="1 2" key="1">
    <citation type="submission" date="2016-01" db="EMBL/GenBank/DDBJ databases">
        <title>The draft genome sequence of Aquimarina sp. RZW4-3-2.</title>
        <authorList>
            <person name="Wang Y."/>
        </authorList>
    </citation>
    <scope>NUCLEOTIDE SEQUENCE [LARGE SCALE GENOMIC DNA]</scope>
    <source>
        <strain evidence="1 2">RZW4-3-2</strain>
    </source>
</reference>
<evidence type="ECO:0000313" key="2">
    <source>
        <dbReference type="Proteomes" id="UP000076715"/>
    </source>
</evidence>
<dbReference type="GO" id="GO:0018169">
    <property type="term" value="F:ribosomal S6-glutamic acid ligase activity"/>
    <property type="evidence" value="ECO:0007669"/>
    <property type="project" value="TreeGrafter"/>
</dbReference>
<gene>
    <name evidence="1" type="ORF">AWE51_08280</name>
</gene>
<dbReference type="OrthoDB" id="583309at2"/>
<dbReference type="NCBIfam" id="TIGR04192">
    <property type="entry name" value="GRASP_w_spasm"/>
    <property type="match status" value="1"/>
</dbReference>
<evidence type="ECO:0000313" key="1">
    <source>
        <dbReference type="EMBL" id="KZS39638.1"/>
    </source>
</evidence>
<protein>
    <recommendedName>
        <fullName evidence="3">Grasp-with-spasm system ATP-grasp peptide maturase</fullName>
    </recommendedName>
</protein>
<dbReference type="Gene3D" id="3.30.470.20">
    <property type="entry name" value="ATP-grasp fold, B domain"/>
    <property type="match status" value="1"/>
</dbReference>
<evidence type="ECO:0008006" key="3">
    <source>
        <dbReference type="Google" id="ProtNLM"/>
    </source>
</evidence>
<comment type="caution">
    <text evidence="1">The sequence shown here is derived from an EMBL/GenBank/DDBJ whole genome shotgun (WGS) entry which is preliminary data.</text>
</comment>
<proteinExistence type="predicted"/>
<dbReference type="RefSeq" id="WP_066315298.1">
    <property type="nucleotide sequence ID" value="NZ_LQRT01000024.1"/>
</dbReference>
<dbReference type="PANTHER" id="PTHR21621:SF0">
    <property type="entry name" value="BETA-CITRYLGLUTAMATE SYNTHASE B-RELATED"/>
    <property type="match status" value="1"/>
</dbReference>
<dbReference type="STRING" id="1642818.AWE51_08280"/>
<dbReference type="GO" id="GO:0005737">
    <property type="term" value="C:cytoplasm"/>
    <property type="evidence" value="ECO:0007669"/>
    <property type="project" value="TreeGrafter"/>
</dbReference>
<accession>A0A162Z953</accession>
<organism evidence="1 2">
    <name type="scientific">Aquimarina aggregata</name>
    <dbReference type="NCBI Taxonomy" id="1642818"/>
    <lineage>
        <taxon>Bacteria</taxon>
        <taxon>Pseudomonadati</taxon>
        <taxon>Bacteroidota</taxon>
        <taxon>Flavobacteriia</taxon>
        <taxon>Flavobacteriales</taxon>
        <taxon>Flavobacteriaceae</taxon>
        <taxon>Aquimarina</taxon>
    </lineage>
</organism>
<dbReference type="InterPro" id="IPR026455">
    <property type="entry name" value="GRASP_w_spasm"/>
</dbReference>
<dbReference type="AlphaFoldDB" id="A0A162Z953"/>
<name>A0A162Z953_9FLAO</name>
<dbReference type="Proteomes" id="UP000076715">
    <property type="component" value="Unassembled WGS sequence"/>
</dbReference>
<dbReference type="PANTHER" id="PTHR21621">
    <property type="entry name" value="RIBOSOMAL PROTEIN S6 MODIFICATION PROTEIN"/>
    <property type="match status" value="1"/>
</dbReference>
<dbReference type="EMBL" id="LQRT01000024">
    <property type="protein sequence ID" value="KZS39638.1"/>
    <property type="molecule type" value="Genomic_DNA"/>
</dbReference>